<proteinExistence type="predicted"/>
<dbReference type="Proteomes" id="UP001164250">
    <property type="component" value="Chromosome 15"/>
</dbReference>
<name>A0ACC0ZWI2_9ROSI</name>
<evidence type="ECO:0000313" key="1">
    <source>
        <dbReference type="EMBL" id="KAJ0076155.1"/>
    </source>
</evidence>
<accession>A0ACC0ZWI2</accession>
<gene>
    <name evidence="1" type="ORF">Patl1_33753</name>
</gene>
<protein>
    <submittedName>
        <fullName evidence="1">Uncharacterized protein</fullName>
    </submittedName>
</protein>
<evidence type="ECO:0000313" key="2">
    <source>
        <dbReference type="Proteomes" id="UP001164250"/>
    </source>
</evidence>
<reference evidence="2" key="1">
    <citation type="journal article" date="2023" name="G3 (Bethesda)">
        <title>Genome assembly and association tests identify interacting loci associated with vigor, precocity, and sex in interspecific pistachio rootstocks.</title>
        <authorList>
            <person name="Palmer W."/>
            <person name="Jacygrad E."/>
            <person name="Sagayaradj S."/>
            <person name="Cavanaugh K."/>
            <person name="Han R."/>
            <person name="Bertier L."/>
            <person name="Beede B."/>
            <person name="Kafkas S."/>
            <person name="Golino D."/>
            <person name="Preece J."/>
            <person name="Michelmore R."/>
        </authorList>
    </citation>
    <scope>NUCLEOTIDE SEQUENCE [LARGE SCALE GENOMIC DNA]</scope>
</reference>
<dbReference type="EMBL" id="CM047910">
    <property type="protein sequence ID" value="KAJ0076155.1"/>
    <property type="molecule type" value="Genomic_DNA"/>
</dbReference>
<comment type="caution">
    <text evidence="1">The sequence shown here is derived from an EMBL/GenBank/DDBJ whole genome shotgun (WGS) entry which is preliminary data.</text>
</comment>
<organism evidence="1 2">
    <name type="scientific">Pistacia atlantica</name>
    <dbReference type="NCBI Taxonomy" id="434234"/>
    <lineage>
        <taxon>Eukaryota</taxon>
        <taxon>Viridiplantae</taxon>
        <taxon>Streptophyta</taxon>
        <taxon>Embryophyta</taxon>
        <taxon>Tracheophyta</taxon>
        <taxon>Spermatophyta</taxon>
        <taxon>Magnoliopsida</taxon>
        <taxon>eudicotyledons</taxon>
        <taxon>Gunneridae</taxon>
        <taxon>Pentapetalae</taxon>
        <taxon>rosids</taxon>
        <taxon>malvids</taxon>
        <taxon>Sapindales</taxon>
        <taxon>Anacardiaceae</taxon>
        <taxon>Pistacia</taxon>
    </lineage>
</organism>
<keyword evidence="2" id="KW-1185">Reference proteome</keyword>
<sequence length="401" mass="46671">MVNQRLQPEEENQPHFLVQAYGIDLTKRLFLDSTLTVREKEETHSIFKQLSFKNAFQVIEIELALIYDLMYTKAPLLYTPWGLCLRLITFFLTFITLLLFIFLVEKHSFTKADLLITFFLLVVGISLEIYAALMLIFSDRFFLWFNMQKKTWAIFQTINSLPPPKNRRWSNKLTQYSLIKFSLKEKPMPCRNLFKLLNIEFKIEKWRSTSQTQVSEDLKKLIFRYFKKKAARMEEEVFVKILPTAKAVAGASEDLEKGDPIIKEDLGKRILFWHIVTDVWYNLDRGDSETKQEFVAIKVHCKLIKQISRYMLYLLVVHPAMVSIGLAQTSFQDISAVVTDIASPARAGQSKGYKRGRKRNIDKTAASKRVADSYFLGLEGVLGEALDHIQKMRHEEKVETS</sequence>